<dbReference type="EMBL" id="CYKH01001596">
    <property type="protein sequence ID" value="CUG87909.1"/>
    <property type="molecule type" value="Genomic_DNA"/>
</dbReference>
<dbReference type="InterPro" id="IPR036906">
    <property type="entry name" value="ATPase_V1_fsu_sf"/>
</dbReference>
<evidence type="ECO:0000313" key="6">
    <source>
        <dbReference type="EMBL" id="CUG87909.1"/>
    </source>
</evidence>
<dbReference type="Pfam" id="PF01990">
    <property type="entry name" value="ATP-synt_F"/>
    <property type="match status" value="1"/>
</dbReference>
<keyword evidence="2 5" id="KW-0813">Transport</keyword>
<dbReference type="PIRSF" id="PIRSF015945">
    <property type="entry name" value="ATPase_V1_F_euk"/>
    <property type="match status" value="1"/>
</dbReference>
<keyword evidence="7" id="KW-1185">Reference proteome</keyword>
<evidence type="ECO:0000256" key="2">
    <source>
        <dbReference type="ARBA" id="ARBA00022448"/>
    </source>
</evidence>
<dbReference type="GO" id="GO:0033180">
    <property type="term" value="C:proton-transporting V-type ATPase, V1 domain"/>
    <property type="evidence" value="ECO:0007669"/>
    <property type="project" value="InterPro"/>
</dbReference>
<keyword evidence="3 5" id="KW-0375">Hydrogen ion transport</keyword>
<evidence type="ECO:0000256" key="5">
    <source>
        <dbReference type="PIRNR" id="PIRNR015945"/>
    </source>
</evidence>
<comment type="similarity">
    <text evidence="1 5">Belongs to the V-ATPase F subunit family.</text>
</comment>
<sequence length="136" mass="15421">MLLSYFFSHPRRMSVRKYKSGEERIIAVIADEDTITGFLLAGVGDNDPRKSRGQNFFVVSKTTPLADIENEFKRFVSRPDIGVILICQHIANDIRHVIAEHAEPLPCVLEIPSKDLPYDAEKDEVLQKINRSLGLK</sequence>
<dbReference type="Gene3D" id="3.40.50.10580">
    <property type="entry name" value="ATPase, V1 complex, subunit F"/>
    <property type="match status" value="1"/>
</dbReference>
<keyword evidence="4 5" id="KW-0406">Ion transport</keyword>
<dbReference type="PANTHER" id="PTHR13861:SF2">
    <property type="entry name" value="V-TYPE PROTON ATPASE SUBUNIT F"/>
    <property type="match status" value="1"/>
</dbReference>
<protein>
    <recommendedName>
        <fullName evidence="5">V-type proton ATPase subunit F</fullName>
    </recommendedName>
</protein>
<proteinExistence type="inferred from homology"/>
<comment type="function">
    <text evidence="5">Subunit of the V1 complex of vacuolar(H+)-ATPase (V-ATPase), a multisubunit enzyme composed of a peripheral complex (V1) that hydrolyzes ATP and a membrane integral complex (V0) that translocates protons. V-ATPase is responsible for acidifying and maintaining the pH of intracellular compartments.</text>
</comment>
<gene>
    <name evidence="6" type="ORF">BSAL_12645</name>
</gene>
<dbReference type="SUPFAM" id="SSF159468">
    <property type="entry name" value="AtpF-like"/>
    <property type="match status" value="1"/>
</dbReference>
<dbReference type="VEuPathDB" id="TriTrypDB:BSAL_12645"/>
<dbReference type="AlphaFoldDB" id="A0A0S4JD04"/>
<dbReference type="OMA" id="IIICQHI"/>
<dbReference type="NCBIfam" id="TIGR01101">
    <property type="entry name" value="V_ATP_synt_F"/>
    <property type="match status" value="1"/>
</dbReference>
<dbReference type="InterPro" id="IPR005772">
    <property type="entry name" value="ATPase_V1-cplx_fsu_euk"/>
</dbReference>
<dbReference type="FunFam" id="3.40.50.10580:FF:000004">
    <property type="entry name" value="V-type proton ATPase subunit F"/>
    <property type="match status" value="1"/>
</dbReference>
<evidence type="ECO:0000256" key="3">
    <source>
        <dbReference type="ARBA" id="ARBA00022781"/>
    </source>
</evidence>
<reference evidence="7" key="1">
    <citation type="submission" date="2015-09" db="EMBL/GenBank/DDBJ databases">
        <authorList>
            <consortium name="Pathogen Informatics"/>
        </authorList>
    </citation>
    <scope>NUCLEOTIDE SEQUENCE [LARGE SCALE GENOMIC DNA]</scope>
    <source>
        <strain evidence="7">Lake Konstanz</strain>
    </source>
</reference>
<dbReference type="GO" id="GO:0046961">
    <property type="term" value="F:proton-transporting ATPase activity, rotational mechanism"/>
    <property type="evidence" value="ECO:0007669"/>
    <property type="project" value="InterPro"/>
</dbReference>
<evidence type="ECO:0000256" key="4">
    <source>
        <dbReference type="ARBA" id="ARBA00023065"/>
    </source>
</evidence>
<dbReference type="Proteomes" id="UP000051952">
    <property type="component" value="Unassembled WGS sequence"/>
</dbReference>
<dbReference type="OrthoDB" id="10261947at2759"/>
<name>A0A0S4JD04_BODSA</name>
<evidence type="ECO:0000256" key="1">
    <source>
        <dbReference type="ARBA" id="ARBA00010148"/>
    </source>
</evidence>
<accession>A0A0S4JD04</accession>
<comment type="subunit">
    <text evidence="5">V-ATPase is a heteromultimeric enzyme made up of two complexes: the ATP-hydrolytic V1 complex and the proton translocation V0 complex.</text>
</comment>
<dbReference type="InterPro" id="IPR008218">
    <property type="entry name" value="ATPase_V1-cplx_f_g_su"/>
</dbReference>
<dbReference type="PANTHER" id="PTHR13861">
    <property type="entry name" value="VACUOLAR ATP SYNTHASE SUBUNIT F"/>
    <property type="match status" value="1"/>
</dbReference>
<organism evidence="6 7">
    <name type="scientific">Bodo saltans</name>
    <name type="common">Flagellated protozoan</name>
    <dbReference type="NCBI Taxonomy" id="75058"/>
    <lineage>
        <taxon>Eukaryota</taxon>
        <taxon>Discoba</taxon>
        <taxon>Euglenozoa</taxon>
        <taxon>Kinetoplastea</taxon>
        <taxon>Metakinetoplastina</taxon>
        <taxon>Eubodonida</taxon>
        <taxon>Bodonidae</taxon>
        <taxon>Bodo</taxon>
    </lineage>
</organism>
<evidence type="ECO:0000313" key="7">
    <source>
        <dbReference type="Proteomes" id="UP000051952"/>
    </source>
</evidence>